<dbReference type="PANTHER" id="PTHR38248">
    <property type="entry name" value="FUNK1 6"/>
    <property type="match status" value="1"/>
</dbReference>
<feature type="region of interest" description="Disordered" evidence="1">
    <location>
        <begin position="764"/>
        <end position="842"/>
    </location>
</feature>
<reference evidence="3 4" key="1">
    <citation type="submission" date="2018-11" db="EMBL/GenBank/DDBJ databases">
        <title>Genome assembly of Steccherinum ochraceum LE-BIN_3174, the white-rot fungus of the Steccherinaceae family (The Residual Polyporoid clade, Polyporales, Basidiomycota).</title>
        <authorList>
            <person name="Fedorova T.V."/>
            <person name="Glazunova O.A."/>
            <person name="Landesman E.O."/>
            <person name="Moiseenko K.V."/>
            <person name="Psurtseva N.V."/>
            <person name="Savinova O.S."/>
            <person name="Shakhova N.V."/>
            <person name="Tyazhelova T.V."/>
            <person name="Vasina D.V."/>
        </authorList>
    </citation>
    <scope>NUCLEOTIDE SEQUENCE [LARGE SCALE GENOMIC DNA]</scope>
    <source>
        <strain evidence="3 4">LE-BIN_3174</strain>
    </source>
</reference>
<dbReference type="OrthoDB" id="2754125at2759"/>
<dbReference type="InterPro" id="IPR011009">
    <property type="entry name" value="Kinase-like_dom_sf"/>
</dbReference>
<sequence length="842" mass="95014">MATTPPGSLTPEALAALAQDTPRTPKPADASKPHETQRRQMDHLLSSGTRWVETPFDTFLDNYAPSHDATEPKYFKSKQDLKDEGLDIDLTFFDVKTRSRKNEKITYAPTIEFMNKALSDTNGAAILKCMDVADWPDKTGSFTGNADIMIYGVPCTGQPMWEDPSLEPGPTIDEERRPHVARGAFGHVKIGVENKVSNKGFGCELTDDFLSAGVEAEKTQGQLAQYAAEIQLRQHRTFVFMISIYRTFVRIIRFDRVGGIVTECIDLRTDSHKLYEFLHRIKSFSDRELGYDPTATMLPNDIENADLNRLNAAISALPSDSRVTPFIQNAFGGEQWPVYELEVPVKNDPKNRQHFLVRNLSTSTQTPLTGRATKGYIAFDLSNDSFCFLKASWRADSEEIRSELEVYKHLEPFKIRGIATVVCGGDLPASTDQDCTQLQSTETQNAHPSRIYLPRIHTRLVLKEIGVPLKYFDDFEELSQTVFWAYKAHRDAWEKAGVLHRDISDGNVVIYETDKVVGGLLIDWDLCKFASELAHLPPRITQKNRSGTWRFFSGVILKYPFGANEVADDIESFYQLLLLFGLRFHQHNRDEVSIKGILEDYDSCTCTNGIWVGKETKFDNISSGQFPTSLTFKDDAFSRILVSLCTLCQQHYASLDLNELERYKFPAAKTTSSEPPEPRARDKRDTGRALMLEGEDLEYADDDENDSYHPYHHRPPPTLNTHAPFMRVFVRAFTQLDQWDPSRMCQKQADLFATIKWNATAITNGSASRTSTKRSSDVFSSESLNLQPRKKKKKPMRSSSSVGSVAGPSRPVLAGTSLHTHEEEEEVHEEVDGEDVPAVEVE</sequence>
<feature type="region of interest" description="Disordered" evidence="1">
    <location>
        <begin position="700"/>
        <end position="720"/>
    </location>
</feature>
<feature type="domain" description="Fungal-type protein kinase" evidence="2">
    <location>
        <begin position="216"/>
        <end position="578"/>
    </location>
</feature>
<evidence type="ECO:0000259" key="2">
    <source>
        <dbReference type="Pfam" id="PF17667"/>
    </source>
</evidence>
<evidence type="ECO:0000256" key="1">
    <source>
        <dbReference type="SAM" id="MobiDB-lite"/>
    </source>
</evidence>
<dbReference type="PANTHER" id="PTHR38248:SF2">
    <property type="entry name" value="FUNK1 11"/>
    <property type="match status" value="1"/>
</dbReference>
<dbReference type="SUPFAM" id="SSF56112">
    <property type="entry name" value="Protein kinase-like (PK-like)"/>
    <property type="match status" value="1"/>
</dbReference>
<accession>A0A4R0RH49</accession>
<feature type="region of interest" description="Disordered" evidence="1">
    <location>
        <begin position="1"/>
        <end position="40"/>
    </location>
</feature>
<feature type="region of interest" description="Disordered" evidence="1">
    <location>
        <begin position="667"/>
        <end position="686"/>
    </location>
</feature>
<evidence type="ECO:0000313" key="4">
    <source>
        <dbReference type="Proteomes" id="UP000292702"/>
    </source>
</evidence>
<keyword evidence="4" id="KW-1185">Reference proteome</keyword>
<comment type="caution">
    <text evidence="3">The sequence shown here is derived from an EMBL/GenBank/DDBJ whole genome shotgun (WGS) entry which is preliminary data.</text>
</comment>
<dbReference type="InterPro" id="IPR040976">
    <property type="entry name" value="Pkinase_fungal"/>
</dbReference>
<feature type="compositionally biased region" description="Basic and acidic residues" evidence="1">
    <location>
        <begin position="29"/>
        <end position="40"/>
    </location>
</feature>
<feature type="compositionally biased region" description="Basic and acidic residues" evidence="1">
    <location>
        <begin position="676"/>
        <end position="686"/>
    </location>
</feature>
<dbReference type="EMBL" id="RWJN01000442">
    <property type="protein sequence ID" value="TCD61654.1"/>
    <property type="molecule type" value="Genomic_DNA"/>
</dbReference>
<dbReference type="Proteomes" id="UP000292702">
    <property type="component" value="Unassembled WGS sequence"/>
</dbReference>
<dbReference type="Pfam" id="PF17667">
    <property type="entry name" value="Pkinase_fungal"/>
    <property type="match status" value="1"/>
</dbReference>
<feature type="compositionally biased region" description="Low complexity" evidence="1">
    <location>
        <begin position="797"/>
        <end position="811"/>
    </location>
</feature>
<dbReference type="AlphaFoldDB" id="A0A4R0RH49"/>
<feature type="compositionally biased region" description="Acidic residues" evidence="1">
    <location>
        <begin position="823"/>
        <end position="842"/>
    </location>
</feature>
<feature type="compositionally biased region" description="Polar residues" evidence="1">
    <location>
        <begin position="777"/>
        <end position="786"/>
    </location>
</feature>
<dbReference type="STRING" id="92696.A0A4R0RH49"/>
<organism evidence="3 4">
    <name type="scientific">Steccherinum ochraceum</name>
    <dbReference type="NCBI Taxonomy" id="92696"/>
    <lineage>
        <taxon>Eukaryota</taxon>
        <taxon>Fungi</taxon>
        <taxon>Dikarya</taxon>
        <taxon>Basidiomycota</taxon>
        <taxon>Agaricomycotina</taxon>
        <taxon>Agaricomycetes</taxon>
        <taxon>Polyporales</taxon>
        <taxon>Steccherinaceae</taxon>
        <taxon>Steccherinum</taxon>
    </lineage>
</organism>
<proteinExistence type="predicted"/>
<name>A0A4R0RH49_9APHY</name>
<evidence type="ECO:0000313" key="3">
    <source>
        <dbReference type="EMBL" id="TCD61654.1"/>
    </source>
</evidence>
<gene>
    <name evidence="3" type="ORF">EIP91_008122</name>
</gene>
<protein>
    <recommendedName>
        <fullName evidence="2">Fungal-type protein kinase domain-containing protein</fullName>
    </recommendedName>
</protein>